<dbReference type="Proteomes" id="UP000197138">
    <property type="component" value="Unassembled WGS sequence"/>
</dbReference>
<dbReference type="AlphaFoldDB" id="A0A218VQV5"/>
<comment type="caution">
    <text evidence="2">The sequence shown here is derived from an EMBL/GenBank/DDBJ whole genome shotgun (WGS) entry which is preliminary data.</text>
</comment>
<evidence type="ECO:0000313" key="3">
    <source>
        <dbReference type="Proteomes" id="UP000197138"/>
    </source>
</evidence>
<evidence type="ECO:0000313" key="2">
    <source>
        <dbReference type="EMBL" id="OWM62917.1"/>
    </source>
</evidence>
<organism evidence="2 3">
    <name type="scientific">Punica granatum</name>
    <name type="common">Pomegranate</name>
    <dbReference type="NCBI Taxonomy" id="22663"/>
    <lineage>
        <taxon>Eukaryota</taxon>
        <taxon>Viridiplantae</taxon>
        <taxon>Streptophyta</taxon>
        <taxon>Embryophyta</taxon>
        <taxon>Tracheophyta</taxon>
        <taxon>Spermatophyta</taxon>
        <taxon>Magnoliopsida</taxon>
        <taxon>eudicotyledons</taxon>
        <taxon>Gunneridae</taxon>
        <taxon>Pentapetalae</taxon>
        <taxon>rosids</taxon>
        <taxon>malvids</taxon>
        <taxon>Myrtales</taxon>
        <taxon>Lythraceae</taxon>
        <taxon>Punica</taxon>
    </lineage>
</organism>
<accession>A0A218VQV5</accession>
<proteinExistence type="predicted"/>
<sequence>MDRILIRNSISSKPFARTARKREIINVMSSNNIGAASPWNGGRRLKQKGCE</sequence>
<reference evidence="3" key="1">
    <citation type="journal article" date="2017" name="Plant J.">
        <title>The pomegranate (Punica granatum L.) genome and the genomics of punicalagin biosynthesis.</title>
        <authorList>
            <person name="Qin G."/>
            <person name="Xu C."/>
            <person name="Ming R."/>
            <person name="Tang H."/>
            <person name="Guyot R."/>
            <person name="Kramer E.M."/>
            <person name="Hu Y."/>
            <person name="Yi X."/>
            <person name="Qi Y."/>
            <person name="Xu X."/>
            <person name="Gao Z."/>
            <person name="Pan H."/>
            <person name="Jian J."/>
            <person name="Tian Y."/>
            <person name="Yue Z."/>
            <person name="Xu Y."/>
        </authorList>
    </citation>
    <scope>NUCLEOTIDE SEQUENCE [LARGE SCALE GENOMIC DNA]</scope>
    <source>
        <strain evidence="3">cv. Dabenzi</strain>
    </source>
</reference>
<protein>
    <submittedName>
        <fullName evidence="2">Uncharacterized protein</fullName>
    </submittedName>
</protein>
<name>A0A218VQV5_PUNGR</name>
<evidence type="ECO:0000256" key="1">
    <source>
        <dbReference type="SAM" id="MobiDB-lite"/>
    </source>
</evidence>
<gene>
    <name evidence="2" type="ORF">CDL15_Pgr020211</name>
</gene>
<dbReference type="EMBL" id="MTKT01006319">
    <property type="protein sequence ID" value="OWM62917.1"/>
    <property type="molecule type" value="Genomic_DNA"/>
</dbReference>
<feature type="region of interest" description="Disordered" evidence="1">
    <location>
        <begin position="32"/>
        <end position="51"/>
    </location>
</feature>